<dbReference type="EMBL" id="PNHE01000008">
    <property type="protein sequence ID" value="PMC58664.1"/>
    <property type="molecule type" value="Genomic_DNA"/>
</dbReference>
<feature type="chain" id="PRO_5039596879" description="Gram-positive cocci surface proteins LPxTG domain-containing protein" evidence="3">
    <location>
        <begin position="23"/>
        <end position="366"/>
    </location>
</feature>
<evidence type="ECO:0000313" key="4">
    <source>
        <dbReference type="EMBL" id="PMC58664.1"/>
    </source>
</evidence>
<keyword evidence="2" id="KW-0472">Membrane</keyword>
<evidence type="ECO:0000256" key="3">
    <source>
        <dbReference type="SAM" id="SignalP"/>
    </source>
</evidence>
<feature type="region of interest" description="Disordered" evidence="1">
    <location>
        <begin position="268"/>
        <end position="340"/>
    </location>
</feature>
<feature type="signal peptide" evidence="3">
    <location>
        <begin position="1"/>
        <end position="22"/>
    </location>
</feature>
<reference evidence="4 5" key="1">
    <citation type="submission" date="2017-09" db="EMBL/GenBank/DDBJ databases">
        <title>Bacterial strain isolated from the female urinary microbiota.</title>
        <authorList>
            <person name="Thomas-White K."/>
            <person name="Kumar N."/>
            <person name="Forster S."/>
            <person name="Putonti C."/>
            <person name="Lawley T."/>
            <person name="Wolfe A.J."/>
        </authorList>
    </citation>
    <scope>NUCLEOTIDE SEQUENCE [LARGE SCALE GENOMIC DNA]</scope>
    <source>
        <strain evidence="4 5">UMB0852</strain>
    </source>
</reference>
<keyword evidence="3" id="KW-0732">Signal</keyword>
<keyword evidence="5" id="KW-1185">Reference proteome</keyword>
<feature type="compositionally biased region" description="Low complexity" evidence="1">
    <location>
        <begin position="282"/>
        <end position="292"/>
    </location>
</feature>
<dbReference type="RefSeq" id="WP_102227762.1">
    <property type="nucleotide sequence ID" value="NZ_PNFY01000017.1"/>
</dbReference>
<accession>A0A2N6SNJ8</accession>
<protein>
    <recommendedName>
        <fullName evidence="6">Gram-positive cocci surface proteins LPxTG domain-containing protein</fullName>
    </recommendedName>
</protein>
<comment type="caution">
    <text evidence="4">The sequence shown here is derived from an EMBL/GenBank/DDBJ whole genome shotgun (WGS) entry which is preliminary data.</text>
</comment>
<keyword evidence="2" id="KW-1133">Transmembrane helix</keyword>
<feature type="compositionally biased region" description="Basic and acidic residues" evidence="1">
    <location>
        <begin position="299"/>
        <end position="319"/>
    </location>
</feature>
<gene>
    <name evidence="4" type="ORF">CJ205_03055</name>
</gene>
<evidence type="ECO:0000256" key="1">
    <source>
        <dbReference type="SAM" id="MobiDB-lite"/>
    </source>
</evidence>
<feature type="compositionally biased region" description="Acidic residues" evidence="1">
    <location>
        <begin position="268"/>
        <end position="281"/>
    </location>
</feature>
<evidence type="ECO:0000313" key="5">
    <source>
        <dbReference type="Proteomes" id="UP000235682"/>
    </source>
</evidence>
<dbReference type="NCBIfam" id="TIGR01167">
    <property type="entry name" value="LPXTG_anchor"/>
    <property type="match status" value="1"/>
</dbReference>
<feature type="transmembrane region" description="Helical" evidence="2">
    <location>
        <begin position="342"/>
        <end position="359"/>
    </location>
</feature>
<dbReference type="AlphaFoldDB" id="A0A2N6SNJ8"/>
<keyword evidence="2" id="KW-0812">Transmembrane</keyword>
<name>A0A2N6SNJ8_9LACT</name>
<evidence type="ECO:0008006" key="6">
    <source>
        <dbReference type="Google" id="ProtNLM"/>
    </source>
</evidence>
<organism evidence="4 5">
    <name type="scientific">Dolosicoccus paucivorans</name>
    <dbReference type="NCBI Taxonomy" id="84521"/>
    <lineage>
        <taxon>Bacteria</taxon>
        <taxon>Bacillati</taxon>
        <taxon>Bacillota</taxon>
        <taxon>Bacilli</taxon>
        <taxon>Lactobacillales</taxon>
        <taxon>Aerococcaceae</taxon>
        <taxon>Dolosicoccus</taxon>
    </lineage>
</organism>
<proteinExistence type="predicted"/>
<evidence type="ECO:0000256" key="2">
    <source>
        <dbReference type="SAM" id="Phobius"/>
    </source>
</evidence>
<sequence length="366" mass="40613">MKKSLIKPLFLTSAILSGVVAANITYAPVAQVDNVAVAETETVEEEYYVSYQVRNEAGEVINVLQSETWNDWAAMEEASVVVANQFGEELGFGSYAFNVEATADGLTYYFVQEDEKETEYTVVYEVRDEEGHVLEVLQTETWTDWDAMEEASVVVANQFGKDLGFGEFKFNVDATPEGLTYYFVKEAEVEESKEAEKEYTVVYEVRDKDGKVIKVLQTETWTDWDAMEEASVVVANQFGKELGFGEFKFNVDATPEGLTYYFVDGEQEDASSEEDEVESTDENSSQESSQEQTETDETEASKGESSESKSSSEESESKKTVPGKKKPGKPGKMLPNTGDRSFFGAAALSFLAGFGLMAVRKSKKDA</sequence>
<dbReference type="Proteomes" id="UP000235682">
    <property type="component" value="Unassembled WGS sequence"/>
</dbReference>